<evidence type="ECO:0000256" key="4">
    <source>
        <dbReference type="SAM" id="MobiDB-lite"/>
    </source>
</evidence>
<dbReference type="CDD" id="cd01392">
    <property type="entry name" value="HTH_LacI"/>
    <property type="match status" value="1"/>
</dbReference>
<dbReference type="AlphaFoldDB" id="A0ABC8BV36"/>
<gene>
    <name evidence="6" type="ORF">B7C62_16100</name>
</gene>
<keyword evidence="2" id="KW-0238">DNA-binding</keyword>
<accession>A0ABC8BV36</accession>
<name>A0ABC8BV36_9ACTN</name>
<keyword evidence="7" id="KW-1185">Reference proteome</keyword>
<evidence type="ECO:0000313" key="6">
    <source>
        <dbReference type="EMBL" id="ARF73610.1"/>
    </source>
</evidence>
<feature type="compositionally biased region" description="Gly residues" evidence="4">
    <location>
        <begin position="110"/>
        <end position="122"/>
    </location>
</feature>
<evidence type="ECO:0000256" key="3">
    <source>
        <dbReference type="ARBA" id="ARBA00023163"/>
    </source>
</evidence>
<dbReference type="RefSeq" id="WP_084747397.1">
    <property type="nucleotide sequence ID" value="NZ_CP020563.1"/>
</dbReference>
<dbReference type="SUPFAM" id="SSF53822">
    <property type="entry name" value="Periplasmic binding protein-like I"/>
    <property type="match status" value="1"/>
</dbReference>
<dbReference type="SMART" id="SM00354">
    <property type="entry name" value="HTH_LACI"/>
    <property type="match status" value="1"/>
</dbReference>
<keyword evidence="1" id="KW-0805">Transcription regulation</keyword>
<dbReference type="Gene3D" id="1.10.260.40">
    <property type="entry name" value="lambda repressor-like DNA-binding domains"/>
    <property type="match status" value="1"/>
</dbReference>
<dbReference type="SUPFAM" id="SSF47413">
    <property type="entry name" value="lambda repressor-like DNA-binding domains"/>
    <property type="match status" value="1"/>
</dbReference>
<dbReference type="EMBL" id="CP020563">
    <property type="protein sequence ID" value="ARF73610.1"/>
    <property type="molecule type" value="Genomic_DNA"/>
</dbReference>
<dbReference type="InterPro" id="IPR028082">
    <property type="entry name" value="Peripla_BP_I"/>
</dbReference>
<dbReference type="PROSITE" id="PS00356">
    <property type="entry name" value="HTH_LACI_1"/>
    <property type="match status" value="1"/>
</dbReference>
<evidence type="ECO:0000259" key="5">
    <source>
        <dbReference type="PROSITE" id="PS50932"/>
    </source>
</evidence>
<keyword evidence="3" id="KW-0804">Transcription</keyword>
<dbReference type="InterPro" id="IPR010982">
    <property type="entry name" value="Lambda_DNA-bd_dom_sf"/>
</dbReference>
<organism evidence="6 7">
    <name type="scientific">Kitasatospora albolonga</name>
    <dbReference type="NCBI Taxonomy" id="68173"/>
    <lineage>
        <taxon>Bacteria</taxon>
        <taxon>Bacillati</taxon>
        <taxon>Actinomycetota</taxon>
        <taxon>Actinomycetes</taxon>
        <taxon>Kitasatosporales</taxon>
        <taxon>Streptomycetaceae</taxon>
        <taxon>Kitasatospora</taxon>
    </lineage>
</organism>
<dbReference type="GO" id="GO:0003677">
    <property type="term" value="F:DNA binding"/>
    <property type="evidence" value="ECO:0007669"/>
    <property type="project" value="UniProtKB-KW"/>
</dbReference>
<dbReference type="Proteomes" id="UP000192251">
    <property type="component" value="Chromosome"/>
</dbReference>
<dbReference type="KEGG" id="kab:B7C62_16100"/>
<proteinExistence type="predicted"/>
<dbReference type="Gene3D" id="3.40.50.2300">
    <property type="match status" value="2"/>
</dbReference>
<dbReference type="PROSITE" id="PS50932">
    <property type="entry name" value="HTH_LACI_2"/>
    <property type="match status" value="1"/>
</dbReference>
<dbReference type="PANTHER" id="PTHR30146:SF153">
    <property type="entry name" value="LACTOSE OPERON REPRESSOR"/>
    <property type="match status" value="1"/>
</dbReference>
<dbReference type="GO" id="GO:0006355">
    <property type="term" value="P:regulation of DNA-templated transcription"/>
    <property type="evidence" value="ECO:0007669"/>
    <property type="project" value="UniProtKB-ARBA"/>
</dbReference>
<reference evidence="6 7" key="1">
    <citation type="submission" date="2017-04" db="EMBL/GenBank/DDBJ databases">
        <title>The complete genome sequence of Streptomyces albolongus YIM 101047, the producer of novel bafilomycins and novel odoriferous sesquiterpenoids.</title>
        <authorList>
            <person name="Yin M."/>
            <person name="Jiang Y."/>
        </authorList>
    </citation>
    <scope>NUCLEOTIDE SEQUENCE [LARGE SCALE GENOMIC DNA]</scope>
    <source>
        <strain evidence="6 7">YIM 101047</strain>
    </source>
</reference>
<evidence type="ECO:0000256" key="1">
    <source>
        <dbReference type="ARBA" id="ARBA00023015"/>
    </source>
</evidence>
<evidence type="ECO:0000313" key="7">
    <source>
        <dbReference type="Proteomes" id="UP000192251"/>
    </source>
</evidence>
<evidence type="ECO:0000256" key="2">
    <source>
        <dbReference type="ARBA" id="ARBA00023125"/>
    </source>
</evidence>
<dbReference type="PANTHER" id="PTHR30146">
    <property type="entry name" value="LACI-RELATED TRANSCRIPTIONAL REPRESSOR"/>
    <property type="match status" value="1"/>
</dbReference>
<feature type="domain" description="HTH lacI-type" evidence="5">
    <location>
        <begin position="6"/>
        <end position="60"/>
    </location>
</feature>
<protein>
    <submittedName>
        <fullName evidence="6">LacI family transcriptional regulator</fullName>
    </submittedName>
</protein>
<dbReference type="Pfam" id="PF00356">
    <property type="entry name" value="LacI"/>
    <property type="match status" value="1"/>
</dbReference>
<dbReference type="InterPro" id="IPR000843">
    <property type="entry name" value="HTH_LacI"/>
</dbReference>
<feature type="compositionally biased region" description="Low complexity" evidence="4">
    <location>
        <begin position="123"/>
        <end position="132"/>
    </location>
</feature>
<sequence>MTPRTVTLLDVARAAGVSKSTASDALQGSGRVAEATRDRVRAVAEELGYRPNSAARRLRRSSTGAIGLHLPQTATRLDYYMNLAFGAVARAQEEGFDVMLLAPASLPGASGPGRAGTSGGAGASSASGGTSGPVASRVDGLLVIDPEVGDSAVPGLLDAGVPVVTGERYLGPAAAPSGAVICDNAASLTALLDHVTERGARRPAVLAPAGTSAWATALRATAASWGRARGVDVTLRTVPFAATPGEAEETTLALLRSDPAVDAVICAPDGAAPGVLRAAATLGRTVGPARTVGTTAVTNTTGPTDTTAVTDTTAATARTTGAPAPRTTTTAAPLLVASCVDGAATRTAGPPVTAVDLRPAAYGRACAELLCDILAGRTAPDTVRRHAWALETRASTAPTA</sequence>
<feature type="region of interest" description="Disordered" evidence="4">
    <location>
        <begin position="109"/>
        <end position="132"/>
    </location>
</feature>
<dbReference type="Pfam" id="PF13377">
    <property type="entry name" value="Peripla_BP_3"/>
    <property type="match status" value="1"/>
</dbReference>
<dbReference type="InterPro" id="IPR046335">
    <property type="entry name" value="LacI/GalR-like_sensor"/>
</dbReference>